<dbReference type="PIRSF" id="PIRSF006809">
    <property type="entry name" value="GTP-binding_hflX_prd"/>
    <property type="match status" value="1"/>
</dbReference>
<dbReference type="Pfam" id="PF01926">
    <property type="entry name" value="MMR_HSR1"/>
    <property type="match status" value="1"/>
</dbReference>
<evidence type="ECO:0000256" key="3">
    <source>
        <dbReference type="ARBA" id="ARBA00022741"/>
    </source>
</evidence>
<dbReference type="AlphaFoldDB" id="A4CHL1"/>
<evidence type="ECO:0000256" key="8">
    <source>
        <dbReference type="PIRSR" id="PIRSR006809-2"/>
    </source>
</evidence>
<evidence type="ECO:0000256" key="1">
    <source>
        <dbReference type="ARBA" id="ARBA00022490"/>
    </source>
</evidence>
<evidence type="ECO:0000256" key="7">
    <source>
        <dbReference type="PIRSR" id="PIRSR006809-1"/>
    </source>
</evidence>
<dbReference type="STRING" id="313596.RB2501_05955"/>
<evidence type="ECO:0000313" key="10">
    <source>
        <dbReference type="EMBL" id="EAR16419.1"/>
    </source>
</evidence>
<accession>A4CHL1</accession>
<dbReference type="NCBIfam" id="TIGR03156">
    <property type="entry name" value="GTP_HflX"/>
    <property type="match status" value="1"/>
</dbReference>
<dbReference type="CDD" id="cd01878">
    <property type="entry name" value="HflX"/>
    <property type="match status" value="1"/>
</dbReference>
<dbReference type="GO" id="GO:0043022">
    <property type="term" value="F:ribosome binding"/>
    <property type="evidence" value="ECO:0007669"/>
    <property type="project" value="TreeGrafter"/>
</dbReference>
<dbReference type="HAMAP" id="MF_00900">
    <property type="entry name" value="GTPase_HflX"/>
    <property type="match status" value="1"/>
</dbReference>
<organism evidence="10 11">
    <name type="scientific">Robiginitalea biformata (strain ATCC BAA-864 / DSM 15991 / KCTC 12146 / HTCC2501)</name>
    <dbReference type="NCBI Taxonomy" id="313596"/>
    <lineage>
        <taxon>Bacteria</taxon>
        <taxon>Pseudomonadati</taxon>
        <taxon>Bacteroidota</taxon>
        <taxon>Flavobacteriia</taxon>
        <taxon>Flavobacteriales</taxon>
        <taxon>Flavobacteriaceae</taxon>
        <taxon>Robiginitalea</taxon>
    </lineage>
</organism>
<feature type="domain" description="Hflx-type G" evidence="9">
    <location>
        <begin position="200"/>
        <end position="385"/>
    </location>
</feature>
<keyword evidence="11" id="KW-1185">Reference proteome</keyword>
<dbReference type="Gene3D" id="6.10.250.2860">
    <property type="match status" value="1"/>
</dbReference>
<dbReference type="InterPro" id="IPR016496">
    <property type="entry name" value="GTPase_HflX"/>
</dbReference>
<comment type="function">
    <text evidence="6">GTPase that associates with the 50S ribosomal subunit and may have a role during protein synthesis or ribosome biogenesis.</text>
</comment>
<name>A4CHL1_ROBBH</name>
<feature type="binding site" evidence="8">
    <location>
        <position position="213"/>
    </location>
    <ligand>
        <name>Mg(2+)</name>
        <dbReference type="ChEBI" id="CHEBI:18420"/>
    </ligand>
</feature>
<keyword evidence="2 8" id="KW-0479">Metal-binding</keyword>
<evidence type="ECO:0000256" key="5">
    <source>
        <dbReference type="ARBA" id="ARBA00023134"/>
    </source>
</evidence>
<dbReference type="FunFam" id="3.40.50.11060:FF:000001">
    <property type="entry name" value="GTPase HflX"/>
    <property type="match status" value="1"/>
</dbReference>
<feature type="binding site" evidence="7">
    <location>
        <begin position="363"/>
        <end position="365"/>
    </location>
    <ligand>
        <name>GTP</name>
        <dbReference type="ChEBI" id="CHEBI:37565"/>
    </ligand>
</feature>
<reference evidence="10 11" key="1">
    <citation type="journal article" date="2009" name="J. Bacteriol.">
        <title>Complete genome sequence of Robiginitalea biformata HTCC2501.</title>
        <authorList>
            <person name="Oh H.M."/>
            <person name="Giovannoni S.J."/>
            <person name="Lee K."/>
            <person name="Ferriera S."/>
            <person name="Johnson J."/>
            <person name="Cho J.C."/>
        </authorList>
    </citation>
    <scope>NUCLEOTIDE SEQUENCE [LARGE SCALE GENOMIC DNA]</scope>
    <source>
        <strain evidence="11">ATCC BAA-864 / HTCC2501 / KCTC 12146</strain>
    </source>
</reference>
<dbReference type="GO" id="GO:0005525">
    <property type="term" value="F:GTP binding"/>
    <property type="evidence" value="ECO:0007669"/>
    <property type="project" value="UniProtKB-UniRule"/>
</dbReference>
<dbReference type="InterPro" id="IPR025121">
    <property type="entry name" value="GTPase_HflX_N"/>
</dbReference>
<dbReference type="SUPFAM" id="SSF52540">
    <property type="entry name" value="P-loop containing nucleoside triphosphate hydrolases"/>
    <property type="match status" value="1"/>
</dbReference>
<keyword evidence="4 8" id="KW-0460">Magnesium</keyword>
<dbReference type="OrthoDB" id="9812272at2"/>
<dbReference type="InterPro" id="IPR042108">
    <property type="entry name" value="GTPase_HflX_N_sf"/>
</dbReference>
<keyword evidence="3 6" id="KW-0547">Nucleotide-binding</keyword>
<dbReference type="PRINTS" id="PR00326">
    <property type="entry name" value="GTP1OBG"/>
</dbReference>
<feature type="binding site" evidence="7">
    <location>
        <begin position="252"/>
        <end position="255"/>
    </location>
    <ligand>
        <name>GTP</name>
        <dbReference type="ChEBI" id="CHEBI:37565"/>
    </ligand>
</feature>
<feature type="binding site" evidence="7">
    <location>
        <begin position="231"/>
        <end position="235"/>
    </location>
    <ligand>
        <name>GTP</name>
        <dbReference type="ChEBI" id="CHEBI:37565"/>
    </ligand>
</feature>
<dbReference type="Gene3D" id="3.40.50.11060">
    <property type="entry name" value="GTPase HflX, N-terminal domain"/>
    <property type="match status" value="1"/>
</dbReference>
<dbReference type="InterPro" id="IPR032305">
    <property type="entry name" value="GTP-bd_M"/>
</dbReference>
<dbReference type="FunFam" id="3.40.50.300:FF:000955">
    <property type="entry name" value="GTPase HflX"/>
    <property type="match status" value="1"/>
</dbReference>
<dbReference type="PROSITE" id="PS51705">
    <property type="entry name" value="G_HFLX"/>
    <property type="match status" value="1"/>
</dbReference>
<evidence type="ECO:0000259" key="9">
    <source>
        <dbReference type="PROSITE" id="PS51705"/>
    </source>
</evidence>
<dbReference type="Proteomes" id="UP000009049">
    <property type="component" value="Chromosome"/>
</dbReference>
<dbReference type="EMBL" id="CP001712">
    <property type="protein sequence ID" value="EAR16419.1"/>
    <property type="molecule type" value="Genomic_DNA"/>
</dbReference>
<dbReference type="PANTHER" id="PTHR10229">
    <property type="entry name" value="GTP-BINDING PROTEIN HFLX"/>
    <property type="match status" value="1"/>
</dbReference>
<protein>
    <recommendedName>
        <fullName evidence="6">GTPase HflX</fullName>
    </recommendedName>
    <alternativeName>
        <fullName evidence="6">GTP-binding protein HflX</fullName>
    </alternativeName>
</protein>
<evidence type="ECO:0000256" key="4">
    <source>
        <dbReference type="ARBA" id="ARBA00022842"/>
    </source>
</evidence>
<evidence type="ECO:0000256" key="6">
    <source>
        <dbReference type="HAMAP-Rule" id="MF_00900"/>
    </source>
</evidence>
<feature type="binding site" evidence="7">
    <location>
        <begin position="206"/>
        <end position="213"/>
    </location>
    <ligand>
        <name>GTP</name>
        <dbReference type="ChEBI" id="CHEBI:37565"/>
    </ligand>
</feature>
<dbReference type="RefSeq" id="WP_015753176.1">
    <property type="nucleotide sequence ID" value="NC_013222.1"/>
</dbReference>
<dbReference type="GO" id="GO:0003924">
    <property type="term" value="F:GTPase activity"/>
    <property type="evidence" value="ECO:0007669"/>
    <property type="project" value="UniProtKB-UniRule"/>
</dbReference>
<comment type="subcellular location">
    <subcellularLocation>
        <location evidence="6">Cytoplasm</location>
    </subcellularLocation>
    <text evidence="6">May associate with membranes.</text>
</comment>
<feature type="binding site" evidence="7">
    <location>
        <begin position="318"/>
        <end position="321"/>
    </location>
    <ligand>
        <name>GTP</name>
        <dbReference type="ChEBI" id="CHEBI:37565"/>
    </ligand>
</feature>
<dbReference type="KEGG" id="rbi:RB2501_05955"/>
<gene>
    <name evidence="6" type="primary">hflX</name>
    <name evidence="10" type="ordered locus">RB2501_05955</name>
</gene>
<comment type="subunit">
    <text evidence="6">Monomer. Associates with the 50S ribosomal subunit.</text>
</comment>
<dbReference type="Pfam" id="PF16360">
    <property type="entry name" value="GTP-bdg_M"/>
    <property type="match status" value="1"/>
</dbReference>
<comment type="similarity">
    <text evidence="6">Belongs to the TRAFAC class OBG-HflX-like GTPase superfamily. HflX GTPase family.</text>
</comment>
<dbReference type="GO" id="GO:0046872">
    <property type="term" value="F:metal ion binding"/>
    <property type="evidence" value="ECO:0007669"/>
    <property type="project" value="UniProtKB-KW"/>
</dbReference>
<evidence type="ECO:0000256" key="2">
    <source>
        <dbReference type="ARBA" id="ARBA00022723"/>
    </source>
</evidence>
<dbReference type="PANTHER" id="PTHR10229:SF0">
    <property type="entry name" value="GTP-BINDING PROTEIN 6-RELATED"/>
    <property type="match status" value="1"/>
</dbReference>
<dbReference type="Gene3D" id="3.40.50.300">
    <property type="entry name" value="P-loop containing nucleotide triphosphate hydrolases"/>
    <property type="match status" value="1"/>
</dbReference>
<dbReference type="InterPro" id="IPR030394">
    <property type="entry name" value="G_HFLX_dom"/>
</dbReference>
<feature type="binding site" evidence="8">
    <location>
        <position position="233"/>
    </location>
    <ligand>
        <name>Mg(2+)</name>
        <dbReference type="ChEBI" id="CHEBI:18420"/>
    </ligand>
</feature>
<dbReference type="InterPro" id="IPR027417">
    <property type="entry name" value="P-loop_NTPase"/>
</dbReference>
<dbReference type="Pfam" id="PF13167">
    <property type="entry name" value="GTP-bdg_N"/>
    <property type="match status" value="1"/>
</dbReference>
<comment type="cofactor">
    <cofactor evidence="8">
        <name>Mg(2+)</name>
        <dbReference type="ChEBI" id="CHEBI:18420"/>
    </cofactor>
</comment>
<dbReference type="InterPro" id="IPR006073">
    <property type="entry name" value="GTP-bd"/>
</dbReference>
<keyword evidence="5 6" id="KW-0342">GTP-binding</keyword>
<proteinExistence type="inferred from homology"/>
<evidence type="ECO:0000313" key="11">
    <source>
        <dbReference type="Proteomes" id="UP000009049"/>
    </source>
</evidence>
<sequence length="405" mass="46802">MLERKTTEYEKAVLIGIITREQPEEKVNEYLDELEFLTYTAGGEVVGRFVQRIDVPNPKTFIGSGKLEEVQAFVKKEEVGSVIFDDELSPVQQRNIEKQLRCKIIDRTGLILDIFAQRATTSYARTQVELAQYEYLLPRLTGLWTHLERQRGGIGMRGPGETEIETDRRIVRDRISLLKKKLAKIDKQMETQRGNRGSLVRVALVGYTNVGKSTLMNVVSKSEVFAENKLFATLDTTVRKVVLGNLPFLLSDTVGFIRKLPTQLVESFKSTLDEVREADLLLHVVDISHPNFEEHIDSVNQILAEIDCAEKETLMVFNKIDLYEAEPLEEDDLITERTSRHYSIDEWRATWMQRMSGDAIFISALNKENLDEFRKRVYQRVRDIHVTRFPYNNFLYPENLDAYSQ</sequence>
<keyword evidence="1 6" id="KW-0963">Cytoplasm</keyword>
<dbReference type="eggNOG" id="COG2262">
    <property type="taxonomic scope" value="Bacteria"/>
</dbReference>
<dbReference type="HOGENOM" id="CLU_019597_2_1_10"/>
<dbReference type="GO" id="GO:0005737">
    <property type="term" value="C:cytoplasm"/>
    <property type="evidence" value="ECO:0007669"/>
    <property type="project" value="UniProtKB-SubCell"/>
</dbReference>